<evidence type="ECO:0000259" key="5">
    <source>
        <dbReference type="PROSITE" id="PS50932"/>
    </source>
</evidence>
<dbReference type="AlphaFoldDB" id="A0A2W5R5P0"/>
<dbReference type="GO" id="GO:0003700">
    <property type="term" value="F:DNA-binding transcription factor activity"/>
    <property type="evidence" value="ECO:0007669"/>
    <property type="project" value="TreeGrafter"/>
</dbReference>
<feature type="region of interest" description="Disordered" evidence="4">
    <location>
        <begin position="346"/>
        <end position="376"/>
    </location>
</feature>
<dbReference type="PROSITE" id="PS50932">
    <property type="entry name" value="HTH_LACI_2"/>
    <property type="match status" value="1"/>
</dbReference>
<dbReference type="EMBL" id="QFQD01000014">
    <property type="protein sequence ID" value="PZQ83999.1"/>
    <property type="molecule type" value="Genomic_DNA"/>
</dbReference>
<dbReference type="CDD" id="cd01392">
    <property type="entry name" value="HTH_LacI"/>
    <property type="match status" value="1"/>
</dbReference>
<evidence type="ECO:0000313" key="6">
    <source>
        <dbReference type="EMBL" id="PZQ83999.1"/>
    </source>
</evidence>
<dbReference type="InterPro" id="IPR010982">
    <property type="entry name" value="Lambda_DNA-bd_dom_sf"/>
</dbReference>
<evidence type="ECO:0000256" key="3">
    <source>
        <dbReference type="ARBA" id="ARBA00023163"/>
    </source>
</evidence>
<name>A0A2W5R5P0_ANCNO</name>
<proteinExistence type="predicted"/>
<dbReference type="InterPro" id="IPR028082">
    <property type="entry name" value="Peripla_BP_I"/>
</dbReference>
<organism evidence="6 7">
    <name type="scientific">Ancylobacter novellus</name>
    <name type="common">Thiobacillus novellus</name>
    <dbReference type="NCBI Taxonomy" id="921"/>
    <lineage>
        <taxon>Bacteria</taxon>
        <taxon>Pseudomonadati</taxon>
        <taxon>Pseudomonadota</taxon>
        <taxon>Alphaproteobacteria</taxon>
        <taxon>Hyphomicrobiales</taxon>
        <taxon>Xanthobacteraceae</taxon>
        <taxon>Ancylobacter</taxon>
    </lineage>
</organism>
<keyword evidence="3" id="KW-0804">Transcription</keyword>
<protein>
    <submittedName>
        <fullName evidence="6">LacI family transcriptional regulator</fullName>
    </submittedName>
</protein>
<gene>
    <name evidence="6" type="ORF">DI549_05960</name>
</gene>
<dbReference type="InterPro" id="IPR000843">
    <property type="entry name" value="HTH_LacI"/>
</dbReference>
<dbReference type="Gene3D" id="3.40.50.2300">
    <property type="match status" value="2"/>
</dbReference>
<dbReference type="PANTHER" id="PTHR30146">
    <property type="entry name" value="LACI-RELATED TRANSCRIPTIONAL REPRESSOR"/>
    <property type="match status" value="1"/>
</dbReference>
<evidence type="ECO:0000256" key="1">
    <source>
        <dbReference type="ARBA" id="ARBA00023015"/>
    </source>
</evidence>
<dbReference type="Gene3D" id="1.10.260.40">
    <property type="entry name" value="lambda repressor-like DNA-binding domains"/>
    <property type="match status" value="1"/>
</dbReference>
<dbReference type="InterPro" id="IPR046335">
    <property type="entry name" value="LacI/GalR-like_sensor"/>
</dbReference>
<evidence type="ECO:0000256" key="2">
    <source>
        <dbReference type="ARBA" id="ARBA00023125"/>
    </source>
</evidence>
<dbReference type="GO" id="GO:0000976">
    <property type="term" value="F:transcription cis-regulatory region binding"/>
    <property type="evidence" value="ECO:0007669"/>
    <property type="project" value="TreeGrafter"/>
</dbReference>
<dbReference type="SUPFAM" id="SSF47413">
    <property type="entry name" value="lambda repressor-like DNA-binding domains"/>
    <property type="match status" value="1"/>
</dbReference>
<keyword evidence="1" id="KW-0805">Transcription regulation</keyword>
<dbReference type="PANTHER" id="PTHR30146:SF138">
    <property type="entry name" value="TRANSCRIPTIONAL REGULATORY PROTEIN"/>
    <property type="match status" value="1"/>
</dbReference>
<evidence type="ECO:0000313" key="7">
    <source>
        <dbReference type="Proteomes" id="UP000248887"/>
    </source>
</evidence>
<comment type="caution">
    <text evidence="6">The sequence shown here is derived from an EMBL/GenBank/DDBJ whole genome shotgun (WGS) entry which is preliminary data.</text>
</comment>
<evidence type="ECO:0000256" key="4">
    <source>
        <dbReference type="SAM" id="MobiDB-lite"/>
    </source>
</evidence>
<sequence>MKPVSFSIAKYVSSGKIVTKPTTVKTSPTIRLVAREAGVSQATVSRAFSQPELLTATTVEKVLETARRLGYVPNQVARALSTGRSGNIALILPDVANPFFSALMRGAQAQAYKRGYATFLGDSDETAHLEDVLFSKLAAQVDGFVLASPRMEEALIRKHTARKPLVVINRDLDGIARVLIDTAAGFAAAVDLLAGLGHRTIAYVGAPASSWSSQQRARAVAEAGAARGLKVVEIAAGRPSHEAGQNCVARLLESGATGVLAVDDVVAQGIMAGLAARGLSIPGDVSVVGCDDIIASTTYPPLTSVNARCALAGANAVDLLLNSFANPSPPLESHVITGELIIRSSTGPAPAIRPPLRGKARRRPQAAADPLPSSRK</sequence>
<dbReference type="CDD" id="cd06267">
    <property type="entry name" value="PBP1_LacI_sugar_binding-like"/>
    <property type="match status" value="1"/>
</dbReference>
<accession>A0A2W5R5P0</accession>
<dbReference type="Pfam" id="PF13377">
    <property type="entry name" value="Peripla_BP_3"/>
    <property type="match status" value="1"/>
</dbReference>
<feature type="domain" description="HTH lacI-type" evidence="5">
    <location>
        <begin position="28"/>
        <end position="82"/>
    </location>
</feature>
<dbReference type="SMART" id="SM00354">
    <property type="entry name" value="HTH_LACI"/>
    <property type="match status" value="1"/>
</dbReference>
<dbReference type="SUPFAM" id="SSF53822">
    <property type="entry name" value="Periplasmic binding protein-like I"/>
    <property type="match status" value="1"/>
</dbReference>
<dbReference type="Proteomes" id="UP000248887">
    <property type="component" value="Unassembled WGS sequence"/>
</dbReference>
<keyword evidence="2" id="KW-0238">DNA-binding</keyword>
<dbReference type="Pfam" id="PF00356">
    <property type="entry name" value="LacI"/>
    <property type="match status" value="1"/>
</dbReference>
<reference evidence="6 7" key="1">
    <citation type="submission" date="2017-08" db="EMBL/GenBank/DDBJ databases">
        <title>Infants hospitalized years apart are colonized by the same room-sourced microbial strains.</title>
        <authorList>
            <person name="Brooks B."/>
            <person name="Olm M.R."/>
            <person name="Firek B.A."/>
            <person name="Baker R."/>
            <person name="Thomas B.C."/>
            <person name="Morowitz M.J."/>
            <person name="Banfield J.F."/>
        </authorList>
    </citation>
    <scope>NUCLEOTIDE SEQUENCE [LARGE SCALE GENOMIC DNA]</scope>
    <source>
        <strain evidence="6">S2_005_001_R2_27</strain>
    </source>
</reference>